<comment type="function">
    <text evidence="11">GTP-binding protein involved in protein trafficking; may modulate vesicle budding and uncoating within the Golgi apparatus.</text>
</comment>
<reference evidence="15" key="1">
    <citation type="submission" date="2020-11" db="EMBL/GenBank/DDBJ databases">
        <authorList>
            <consortium name="DOE Joint Genome Institute"/>
            <person name="Ahrendt S."/>
            <person name="Riley R."/>
            <person name="Andreopoulos W."/>
            <person name="Labutti K."/>
            <person name="Pangilinan J."/>
            <person name="Ruiz-Duenas F.J."/>
            <person name="Barrasa J.M."/>
            <person name="Sanchez-Garcia M."/>
            <person name="Camarero S."/>
            <person name="Miyauchi S."/>
            <person name="Serrano A."/>
            <person name="Linde D."/>
            <person name="Babiker R."/>
            <person name="Drula E."/>
            <person name="Ayuso-Fernandez I."/>
            <person name="Pacheco R."/>
            <person name="Padilla G."/>
            <person name="Ferreira P."/>
            <person name="Barriuso J."/>
            <person name="Kellner H."/>
            <person name="Castanera R."/>
            <person name="Alfaro M."/>
            <person name="Ramirez L."/>
            <person name="Pisabarro A.G."/>
            <person name="Kuo A."/>
            <person name="Tritt A."/>
            <person name="Lipzen A."/>
            <person name="He G."/>
            <person name="Yan M."/>
            <person name="Ng V."/>
            <person name="Cullen D."/>
            <person name="Martin F."/>
            <person name="Rosso M.-N."/>
            <person name="Henrissat B."/>
            <person name="Hibbett D."/>
            <person name="Martinez A.T."/>
            <person name="Grigoriev I.V."/>
        </authorList>
    </citation>
    <scope>NUCLEOTIDE SEQUENCE</scope>
    <source>
        <strain evidence="15">CBS 506.95</strain>
    </source>
</reference>
<feature type="binding site" evidence="13">
    <location>
        <begin position="121"/>
        <end position="124"/>
    </location>
    <ligand>
        <name>GTP</name>
        <dbReference type="ChEBI" id="CHEBI:37565"/>
    </ligand>
</feature>
<gene>
    <name evidence="15" type="ORF">CPB83DRAFT_772362</name>
</gene>
<keyword evidence="7" id="KW-0653">Protein transport</keyword>
<comment type="subcellular location">
    <subcellularLocation>
        <location evidence="1">Golgi apparatus</location>
    </subcellularLocation>
</comment>
<keyword evidence="6" id="KW-0931">ER-Golgi transport</keyword>
<evidence type="ECO:0000256" key="10">
    <source>
        <dbReference type="ARBA" id="ARBA00023288"/>
    </source>
</evidence>
<dbReference type="NCBIfam" id="TIGR00231">
    <property type="entry name" value="small_GTP"/>
    <property type="match status" value="1"/>
</dbReference>
<dbReference type="AlphaFoldDB" id="A0A9P6EA55"/>
<keyword evidence="9 13" id="KW-0342">GTP-binding</keyword>
<dbReference type="SUPFAM" id="SSF52540">
    <property type="entry name" value="P-loop containing nucleoside triphosphate hydrolases"/>
    <property type="match status" value="1"/>
</dbReference>
<keyword evidence="14" id="KW-0479">Metal-binding</keyword>
<dbReference type="PRINTS" id="PR00449">
    <property type="entry name" value="RASTRNSFRMNG"/>
</dbReference>
<keyword evidence="4" id="KW-0519">Myristate</keyword>
<dbReference type="GO" id="GO:0005525">
    <property type="term" value="F:GTP binding"/>
    <property type="evidence" value="ECO:0007669"/>
    <property type="project" value="UniProtKB-KW"/>
</dbReference>
<evidence type="ECO:0000313" key="16">
    <source>
        <dbReference type="Proteomes" id="UP000807306"/>
    </source>
</evidence>
<feature type="binding site" evidence="14">
    <location>
        <position position="43"/>
    </location>
    <ligand>
        <name>Mg(2+)</name>
        <dbReference type="ChEBI" id="CHEBI:18420"/>
    </ligand>
</feature>
<feature type="binding site" evidence="13">
    <location>
        <begin position="14"/>
        <end position="21"/>
    </location>
    <ligand>
        <name>GTP</name>
        <dbReference type="ChEBI" id="CHEBI:37565"/>
    </ligand>
</feature>
<keyword evidence="8" id="KW-0333">Golgi apparatus</keyword>
<keyword evidence="10" id="KW-0449">Lipoprotein</keyword>
<keyword evidence="3" id="KW-0813">Transport</keyword>
<dbReference type="PROSITE" id="PS51419">
    <property type="entry name" value="RAB"/>
    <property type="match status" value="1"/>
</dbReference>
<dbReference type="CDD" id="cd00878">
    <property type="entry name" value="Arf_Arl"/>
    <property type="match status" value="1"/>
</dbReference>
<evidence type="ECO:0000256" key="5">
    <source>
        <dbReference type="ARBA" id="ARBA00022741"/>
    </source>
</evidence>
<dbReference type="SMART" id="SM00177">
    <property type="entry name" value="ARF"/>
    <property type="match status" value="1"/>
</dbReference>
<dbReference type="Proteomes" id="UP000807306">
    <property type="component" value="Unassembled WGS sequence"/>
</dbReference>
<evidence type="ECO:0000256" key="4">
    <source>
        <dbReference type="ARBA" id="ARBA00022707"/>
    </source>
</evidence>
<accession>A0A9P6EA55</accession>
<dbReference type="GO" id="GO:0046872">
    <property type="term" value="F:metal ion binding"/>
    <property type="evidence" value="ECO:0007669"/>
    <property type="project" value="UniProtKB-KW"/>
</dbReference>
<dbReference type="EMBL" id="MU157886">
    <property type="protein sequence ID" value="KAF9525299.1"/>
    <property type="molecule type" value="Genomic_DNA"/>
</dbReference>
<keyword evidence="14" id="KW-0460">Magnesium</keyword>
<dbReference type="GO" id="GO:0005794">
    <property type="term" value="C:Golgi apparatus"/>
    <property type="evidence" value="ECO:0007669"/>
    <property type="project" value="UniProtKB-SubCell"/>
</dbReference>
<proteinExistence type="inferred from homology"/>
<sequence length="195" mass="22301">MSFAHHYTEIVMVGPDKSGTTSLLNRLKRKNVPKGVLPATIPTIGSNIETIRHERHTITIWEFGGQDKIRPLWRFYYWNAHAFIFVVDASAPERFAEAGEELSRMPKSRDIARFPLLILANKWDLVKDDTMDLERIRKELRVEELEKLGMVVGVMAASAMTGAGISEALDWVVERVSHELINSHNEDKKHVIQQQ</sequence>
<dbReference type="InterPro" id="IPR024156">
    <property type="entry name" value="Small_GTPase_ARF"/>
</dbReference>
<dbReference type="Gene3D" id="3.40.50.300">
    <property type="entry name" value="P-loop containing nucleotide triphosphate hydrolases"/>
    <property type="match status" value="1"/>
</dbReference>
<name>A0A9P6EA55_9AGAR</name>
<evidence type="ECO:0000256" key="2">
    <source>
        <dbReference type="ARBA" id="ARBA00010290"/>
    </source>
</evidence>
<comment type="caution">
    <text evidence="15">The sequence shown here is derived from an EMBL/GenBank/DDBJ whole genome shotgun (WGS) entry which is preliminary data.</text>
</comment>
<evidence type="ECO:0000256" key="6">
    <source>
        <dbReference type="ARBA" id="ARBA00022892"/>
    </source>
</evidence>
<evidence type="ECO:0000313" key="15">
    <source>
        <dbReference type="EMBL" id="KAF9525299.1"/>
    </source>
</evidence>
<evidence type="ECO:0000256" key="11">
    <source>
        <dbReference type="ARBA" id="ARBA00053326"/>
    </source>
</evidence>
<evidence type="ECO:0000256" key="13">
    <source>
        <dbReference type="PIRSR" id="PIRSR606689-1"/>
    </source>
</evidence>
<dbReference type="InterPro" id="IPR006689">
    <property type="entry name" value="Small_GTPase_ARF/SAR"/>
</dbReference>
<dbReference type="InterPro" id="IPR027417">
    <property type="entry name" value="P-loop_NTPase"/>
</dbReference>
<dbReference type="Pfam" id="PF00025">
    <property type="entry name" value="Arf"/>
    <property type="match status" value="1"/>
</dbReference>
<evidence type="ECO:0000256" key="12">
    <source>
        <dbReference type="ARBA" id="ARBA00070396"/>
    </source>
</evidence>
<feature type="binding site" evidence="14">
    <location>
        <position position="21"/>
    </location>
    <ligand>
        <name>Mg(2+)</name>
        <dbReference type="ChEBI" id="CHEBI:18420"/>
    </ligand>
</feature>
<evidence type="ECO:0000256" key="9">
    <source>
        <dbReference type="ARBA" id="ARBA00023134"/>
    </source>
</evidence>
<keyword evidence="5 13" id="KW-0547">Nucleotide-binding</keyword>
<comment type="similarity">
    <text evidence="2">Belongs to the small GTPase superfamily. Arf family.</text>
</comment>
<dbReference type="InterPro" id="IPR005225">
    <property type="entry name" value="Small_GTP-bd"/>
</dbReference>
<dbReference type="FunFam" id="3.40.50.300:FF:003500">
    <property type="entry name" value="ADP-ribosylation factor 1"/>
    <property type="match status" value="1"/>
</dbReference>
<dbReference type="GO" id="GO:0015031">
    <property type="term" value="P:protein transport"/>
    <property type="evidence" value="ECO:0007669"/>
    <property type="project" value="UniProtKB-KW"/>
</dbReference>
<feature type="binding site" evidence="13">
    <location>
        <position position="65"/>
    </location>
    <ligand>
        <name>GTP</name>
        <dbReference type="ChEBI" id="CHEBI:37565"/>
    </ligand>
</feature>
<dbReference type="SMART" id="SM00175">
    <property type="entry name" value="RAB"/>
    <property type="match status" value="1"/>
</dbReference>
<evidence type="ECO:0000256" key="14">
    <source>
        <dbReference type="PIRSR" id="PIRSR606689-2"/>
    </source>
</evidence>
<evidence type="ECO:0000256" key="3">
    <source>
        <dbReference type="ARBA" id="ARBA00022448"/>
    </source>
</evidence>
<protein>
    <recommendedName>
        <fullName evidence="12">ADP-ribosylation factor</fullName>
    </recommendedName>
</protein>
<dbReference type="SMART" id="SM00178">
    <property type="entry name" value="SAR"/>
    <property type="match status" value="1"/>
</dbReference>
<dbReference type="PROSITE" id="PS51417">
    <property type="entry name" value="ARF"/>
    <property type="match status" value="1"/>
</dbReference>
<dbReference type="GO" id="GO:0003924">
    <property type="term" value="F:GTPase activity"/>
    <property type="evidence" value="ECO:0007669"/>
    <property type="project" value="InterPro"/>
</dbReference>
<dbReference type="OrthoDB" id="2983126at2759"/>
<evidence type="ECO:0000256" key="1">
    <source>
        <dbReference type="ARBA" id="ARBA00004555"/>
    </source>
</evidence>
<dbReference type="PANTHER" id="PTHR11711">
    <property type="entry name" value="ADP RIBOSYLATION FACTOR-RELATED"/>
    <property type="match status" value="1"/>
</dbReference>
<organism evidence="15 16">
    <name type="scientific">Crepidotus variabilis</name>
    <dbReference type="NCBI Taxonomy" id="179855"/>
    <lineage>
        <taxon>Eukaryota</taxon>
        <taxon>Fungi</taxon>
        <taxon>Dikarya</taxon>
        <taxon>Basidiomycota</taxon>
        <taxon>Agaricomycotina</taxon>
        <taxon>Agaricomycetes</taxon>
        <taxon>Agaricomycetidae</taxon>
        <taxon>Agaricales</taxon>
        <taxon>Agaricineae</taxon>
        <taxon>Crepidotaceae</taxon>
        <taxon>Crepidotus</taxon>
    </lineage>
</organism>
<dbReference type="GO" id="GO:0016192">
    <property type="term" value="P:vesicle-mediated transport"/>
    <property type="evidence" value="ECO:0007669"/>
    <property type="project" value="UniProtKB-KW"/>
</dbReference>
<evidence type="ECO:0000256" key="7">
    <source>
        <dbReference type="ARBA" id="ARBA00022927"/>
    </source>
</evidence>
<evidence type="ECO:0000256" key="8">
    <source>
        <dbReference type="ARBA" id="ARBA00023034"/>
    </source>
</evidence>
<keyword evidence="16" id="KW-1185">Reference proteome</keyword>